<proteinExistence type="inferred from homology"/>
<dbReference type="PANTHER" id="PTHR42928:SF5">
    <property type="entry name" value="BLR1237 PROTEIN"/>
    <property type="match status" value="1"/>
</dbReference>
<dbReference type="PROSITE" id="PS51318">
    <property type="entry name" value="TAT"/>
    <property type="match status" value="1"/>
</dbReference>
<evidence type="ECO:0000313" key="3">
    <source>
        <dbReference type="Proteomes" id="UP000528734"/>
    </source>
</evidence>
<dbReference type="RefSeq" id="WP_171710119.1">
    <property type="nucleotide sequence ID" value="NZ_JAAVLW010000004.1"/>
</dbReference>
<organism evidence="2 3">
    <name type="scientific">Bradyrhizobium archetypum</name>
    <dbReference type="NCBI Taxonomy" id="2721160"/>
    <lineage>
        <taxon>Bacteria</taxon>
        <taxon>Pseudomonadati</taxon>
        <taxon>Pseudomonadota</taxon>
        <taxon>Alphaproteobacteria</taxon>
        <taxon>Hyphomicrobiales</taxon>
        <taxon>Nitrobacteraceae</taxon>
        <taxon>Bradyrhizobium</taxon>
    </lineage>
</organism>
<dbReference type="AlphaFoldDB" id="A0A7Y4H5Q2"/>
<dbReference type="CDD" id="cd07012">
    <property type="entry name" value="PBP2_Bug_TTT"/>
    <property type="match status" value="1"/>
</dbReference>
<dbReference type="Proteomes" id="UP000528734">
    <property type="component" value="Unassembled WGS sequence"/>
</dbReference>
<keyword evidence="3" id="KW-1185">Reference proteome</keyword>
<gene>
    <name evidence="2" type="ORF">HCN50_13335</name>
</gene>
<reference evidence="2 3" key="1">
    <citation type="submission" date="2020-03" db="EMBL/GenBank/DDBJ databases">
        <title>Bradyrhizobium diversity isolated from nodules of Muelleranthus trifoliolatus.</title>
        <authorList>
            <person name="Klepa M."/>
            <person name="Helene L."/>
            <person name="Hungria M."/>
        </authorList>
    </citation>
    <scope>NUCLEOTIDE SEQUENCE [LARGE SCALE GENOMIC DNA]</scope>
    <source>
        <strain evidence="2 3">WSM 1744</strain>
    </source>
</reference>
<dbReference type="SUPFAM" id="SSF53850">
    <property type="entry name" value="Periplasmic binding protein-like II"/>
    <property type="match status" value="1"/>
</dbReference>
<dbReference type="PIRSF" id="PIRSF017082">
    <property type="entry name" value="YflP"/>
    <property type="match status" value="1"/>
</dbReference>
<dbReference type="InterPro" id="IPR005064">
    <property type="entry name" value="BUG"/>
</dbReference>
<name>A0A7Y4H5Q2_9BRAD</name>
<evidence type="ECO:0000313" key="2">
    <source>
        <dbReference type="EMBL" id="NOJ47217.1"/>
    </source>
</evidence>
<dbReference type="Gene3D" id="3.40.190.10">
    <property type="entry name" value="Periplasmic binding protein-like II"/>
    <property type="match status" value="1"/>
</dbReference>
<dbReference type="PANTHER" id="PTHR42928">
    <property type="entry name" value="TRICARBOXYLATE-BINDING PROTEIN"/>
    <property type="match status" value="1"/>
</dbReference>
<dbReference type="Gene3D" id="3.40.190.150">
    <property type="entry name" value="Bordetella uptake gene, domain 1"/>
    <property type="match status" value="1"/>
</dbReference>
<dbReference type="Pfam" id="PF03401">
    <property type="entry name" value="TctC"/>
    <property type="match status" value="1"/>
</dbReference>
<comment type="caution">
    <text evidence="2">The sequence shown here is derived from an EMBL/GenBank/DDBJ whole genome shotgun (WGS) entry which is preliminary data.</text>
</comment>
<dbReference type="EMBL" id="JAAVLW010000004">
    <property type="protein sequence ID" value="NOJ47217.1"/>
    <property type="molecule type" value="Genomic_DNA"/>
</dbReference>
<sequence>MHLRRREFLRLTLAAMAAPVLPGIATAQIYPSRSVRLLVGFPAGGPVDIAGRLVAPWLSQRFGQPFVVDNQPGESGNAATRSVVRAEPDGHTLLICGPVNTINTTLFEAIDFSFERDITPVAGLYRVPLVIEVHPSVPVRTVSEFIAYAKANPGKIKVGFAGQGTPQHIAIELFKTMAGIDLTLIPYLGSAPALADLLNGSIQAMFDPMPSSIAHIKAGTLIPLAVTTPTRSANLPDVAVAADTVPRYEAGSWFGMGAPRGTPEVIVEKLNQEINEALKDAGIKTRLAELGAIPMPGPPAQFEKFIAQETEKYAEIIRSASITAR</sequence>
<comment type="similarity">
    <text evidence="1">Belongs to the UPF0065 (bug) family.</text>
</comment>
<protein>
    <submittedName>
        <fullName evidence="2">Tripartite tricarboxylate transporter substrate binding protein</fullName>
    </submittedName>
</protein>
<dbReference type="InterPro" id="IPR006311">
    <property type="entry name" value="TAT_signal"/>
</dbReference>
<accession>A0A7Y4H5Q2</accession>
<evidence type="ECO:0000256" key="1">
    <source>
        <dbReference type="ARBA" id="ARBA00006987"/>
    </source>
</evidence>
<dbReference type="InterPro" id="IPR042100">
    <property type="entry name" value="Bug_dom1"/>
</dbReference>